<dbReference type="Pfam" id="PF03965">
    <property type="entry name" value="Penicillinase_R"/>
    <property type="match status" value="1"/>
</dbReference>
<name>A0ABV1I4T8_9FIRM</name>
<evidence type="ECO:0000256" key="4">
    <source>
        <dbReference type="ARBA" id="ARBA00023163"/>
    </source>
</evidence>
<comment type="similarity">
    <text evidence="1">Belongs to the BlaI transcriptional regulatory family.</text>
</comment>
<reference evidence="5 6" key="1">
    <citation type="submission" date="2024-03" db="EMBL/GenBank/DDBJ databases">
        <title>Human intestinal bacterial collection.</title>
        <authorList>
            <person name="Pauvert C."/>
            <person name="Hitch T.C.A."/>
            <person name="Clavel T."/>
        </authorList>
    </citation>
    <scope>NUCLEOTIDE SEQUENCE [LARGE SCALE GENOMIC DNA]</scope>
    <source>
        <strain evidence="5 6">CLA-AA-H78B</strain>
    </source>
</reference>
<keyword evidence="4" id="KW-0804">Transcription</keyword>
<dbReference type="SUPFAM" id="SSF46785">
    <property type="entry name" value="Winged helix' DNA-binding domain"/>
    <property type="match status" value="1"/>
</dbReference>
<evidence type="ECO:0000313" key="6">
    <source>
        <dbReference type="Proteomes" id="UP001470288"/>
    </source>
</evidence>
<organism evidence="5 6">
    <name type="scientific">Hominiventricola aquisgranensis</name>
    <dbReference type="NCBI Taxonomy" id="3133164"/>
    <lineage>
        <taxon>Bacteria</taxon>
        <taxon>Bacillati</taxon>
        <taxon>Bacillota</taxon>
        <taxon>Clostridia</taxon>
        <taxon>Lachnospirales</taxon>
        <taxon>Lachnospiraceae</taxon>
        <taxon>Hominiventricola</taxon>
    </lineage>
</organism>
<dbReference type="RefSeq" id="WP_349145247.1">
    <property type="nucleotide sequence ID" value="NZ_JBBMFC010000058.1"/>
</dbReference>
<dbReference type="EMBL" id="JBBMFC010000058">
    <property type="protein sequence ID" value="MEQ2580207.1"/>
    <property type="molecule type" value="Genomic_DNA"/>
</dbReference>
<protein>
    <submittedName>
        <fullName evidence="5">BlaI/MecI/CopY family transcriptional regulator</fullName>
    </submittedName>
</protein>
<evidence type="ECO:0000256" key="1">
    <source>
        <dbReference type="ARBA" id="ARBA00011046"/>
    </source>
</evidence>
<keyword evidence="2" id="KW-0805">Transcription regulation</keyword>
<evidence type="ECO:0000256" key="2">
    <source>
        <dbReference type="ARBA" id="ARBA00023015"/>
    </source>
</evidence>
<keyword evidence="3" id="KW-0238">DNA-binding</keyword>
<accession>A0ABV1I4T8</accession>
<gene>
    <name evidence="5" type="ORF">WMO62_15490</name>
</gene>
<dbReference type="InterPro" id="IPR005650">
    <property type="entry name" value="BlaI_family"/>
</dbReference>
<dbReference type="Gene3D" id="1.10.10.10">
    <property type="entry name" value="Winged helix-like DNA-binding domain superfamily/Winged helix DNA-binding domain"/>
    <property type="match status" value="1"/>
</dbReference>
<dbReference type="InterPro" id="IPR036390">
    <property type="entry name" value="WH_DNA-bd_sf"/>
</dbReference>
<evidence type="ECO:0000256" key="3">
    <source>
        <dbReference type="ARBA" id="ARBA00023125"/>
    </source>
</evidence>
<keyword evidence="6" id="KW-1185">Reference proteome</keyword>
<dbReference type="Proteomes" id="UP001470288">
    <property type="component" value="Unassembled WGS sequence"/>
</dbReference>
<comment type="caution">
    <text evidence="5">The sequence shown here is derived from an EMBL/GenBank/DDBJ whole genome shotgun (WGS) entry which is preliminary data.</text>
</comment>
<proteinExistence type="inferred from homology"/>
<evidence type="ECO:0000313" key="5">
    <source>
        <dbReference type="EMBL" id="MEQ2580207.1"/>
    </source>
</evidence>
<sequence>MEEYRLCNSDYRFMTLVWEHGPIGSGELVRLCAEYLGWKKSTTYTEIKRLSQKGVLKNENALVTPLVTREEVQAKESDEFVERTFDGSLPGFLTAFLGGKKLSRQEAEDLKALIDNYQEEG</sequence>
<dbReference type="PIRSF" id="PIRSF019455">
    <property type="entry name" value="CopR_AtkY"/>
    <property type="match status" value="1"/>
</dbReference>
<dbReference type="InterPro" id="IPR036388">
    <property type="entry name" value="WH-like_DNA-bd_sf"/>
</dbReference>
<dbReference type="Gene3D" id="1.10.4040.10">
    <property type="entry name" value="Penicillinase repressor domain"/>
    <property type="match status" value="1"/>
</dbReference>